<dbReference type="InterPro" id="IPR022283">
    <property type="entry name" value="PRTRC_protein-F"/>
</dbReference>
<organism evidence="1">
    <name type="scientific">Acidithiobacillus ferrivorans</name>
    <dbReference type="NCBI Taxonomy" id="160808"/>
    <lineage>
        <taxon>Bacteria</taxon>
        <taxon>Pseudomonadati</taxon>
        <taxon>Pseudomonadota</taxon>
        <taxon>Acidithiobacillia</taxon>
        <taxon>Acidithiobacillales</taxon>
        <taxon>Acidithiobacillaceae</taxon>
        <taxon>Acidithiobacillus</taxon>
    </lineage>
</organism>
<dbReference type="EMBL" id="LT841305">
    <property type="protein sequence ID" value="SMH64884.1"/>
    <property type="molecule type" value="Genomic_DNA"/>
</dbReference>
<evidence type="ECO:0000313" key="2">
    <source>
        <dbReference type="EMBL" id="SMH64884.1"/>
    </source>
</evidence>
<protein>
    <recommendedName>
        <fullName evidence="4">PRTRC system protein F</fullName>
    </recommendedName>
</protein>
<keyword evidence="3" id="KW-1185">Reference proteome</keyword>
<dbReference type="Pfam" id="PF14456">
    <property type="entry name" value="alpha-hel2"/>
    <property type="match status" value="1"/>
</dbReference>
<evidence type="ECO:0008006" key="4">
    <source>
        <dbReference type="Google" id="ProtNLM"/>
    </source>
</evidence>
<reference evidence="1" key="1">
    <citation type="submission" date="2014-03" db="EMBL/GenBank/DDBJ databases">
        <authorList>
            <person name="Genoscope - CEA"/>
        </authorList>
    </citation>
    <scope>NUCLEOTIDE SEQUENCE [LARGE SCALE GENOMIC DNA]</scope>
    <source>
        <strain evidence="1">CF27</strain>
    </source>
</reference>
<reference evidence="2 3" key="3">
    <citation type="submission" date="2017-03" db="EMBL/GenBank/DDBJ databases">
        <authorList>
            <person name="Regsiter A."/>
            <person name="William W."/>
        </authorList>
    </citation>
    <scope>NUCLEOTIDE SEQUENCE [LARGE SCALE GENOMIC DNA]</scope>
    <source>
        <strain evidence="2">PRJEB5721</strain>
    </source>
</reference>
<proteinExistence type="predicted"/>
<accession>A0A060UKK3</accession>
<sequence>MRIVFDESVQSTWQTHYAPVQNAPAAVLTIPDIGDMVPCLFTETCQPLYREFGKRLLEIGYLEDGTDKTLPTIIQEGWSRYVAALSDKTFSRLHFYVSVGQGDSSAYGDGLEDGQLGLHFWCDMTEAPPLAVKTRLENLRRRNPPLAWLVLSVLEKASLFLPIMTPSWFFGLVSHTQWMDEDDETGIMEEYLAEGVDMEDVHVLTREAVFKVLAPWAYRACYTNPERVRHKIARWPLDKQDTLLLSHLDDLQGLLHTLEAEKDYLDSHKSISGTTFASLLFFDDGDVGGLFYQVLDDFYRQESEGDSPTYLVRLAFNPADPRQTEQTLRVMRVIFRVAEILEEVLTLIGDIL</sequence>
<name>A0A060UKK3_9PROT</name>
<dbReference type="NCBIfam" id="TIGR03742">
    <property type="entry name" value="PRTRC_F"/>
    <property type="match status" value="1"/>
</dbReference>
<dbReference type="Proteomes" id="UP000193925">
    <property type="component" value="Chromosome AFERRI"/>
</dbReference>
<gene>
    <name evidence="2" type="ORF">AFERRI_10918</name>
    <name evidence="1" type="ORF">AFERRI_240051</name>
</gene>
<evidence type="ECO:0000313" key="1">
    <source>
        <dbReference type="EMBL" id="CDQ09217.1"/>
    </source>
</evidence>
<evidence type="ECO:0000313" key="3">
    <source>
        <dbReference type="Proteomes" id="UP000193925"/>
    </source>
</evidence>
<reference evidence="1" key="2">
    <citation type="submission" date="2014-07" db="EMBL/GenBank/DDBJ databases">
        <title>Initial genome analysis of the psychrotolerant acidophile Acidithiobacillus ferrivorans CF27: insights into iron and sulfur oxidation pathways and into biofilm formation.</title>
        <authorList>
            <person name="Talla E."/>
            <person name="Hedrich S."/>
            <person name="Mangenot S."/>
            <person name="Ji B."/>
            <person name="Johnson D.B."/>
            <person name="Barbe V."/>
            <person name="Bonnefoy V."/>
        </authorList>
    </citation>
    <scope>NUCLEOTIDE SEQUENCE [LARGE SCALE GENOMIC DNA]</scope>
    <source>
        <strain evidence="1">CF27</strain>
    </source>
</reference>
<dbReference type="AlphaFoldDB" id="A0A060UKK3"/>
<dbReference type="EMBL" id="CCCS020000017">
    <property type="protein sequence ID" value="CDQ09217.1"/>
    <property type="molecule type" value="Genomic_DNA"/>
</dbReference>
<dbReference type="RefSeq" id="WP_035191631.1">
    <property type="nucleotide sequence ID" value="NZ_CCCS020000017.1"/>
</dbReference>